<feature type="compositionally biased region" description="Polar residues" evidence="1">
    <location>
        <begin position="242"/>
        <end position="253"/>
    </location>
</feature>
<dbReference type="PANTHER" id="PTHR35486:SF1">
    <property type="entry name" value="OS02G0689500 PROTEIN"/>
    <property type="match status" value="1"/>
</dbReference>
<sequence length="339" mass="37543">MRCKKHPTDLSSVAGVCSSCLRERLFALIAAQAQADAEQLHNHHYHNPHQHHHLHHNHHHLDGAQLARTKSREAAETSRKSDSHAHPPPLVFPRSVSPYVSHRKSDNTFGPQPQRFYSTPQAGPTYTSFSAGSTTGNFSAFSKKKNGNRFSFLTRLFRSRSEKLNPDPHGNGPRVCTGDSCEPSASSSPLWLSNIFSGRRKKQPPICSSLFSGPIGRRRRRWADRGMSPERSAYSDDDGDRSQTGSGASSECSQAWRKTPTRRGKTGHSRNLSDLAFCLSPLVTAGPSRQWNQKAGLPPDMGFSGEMRVQGKPRLSAAASYCANRSRKLVDFGKVNHNR</sequence>
<accession>A0A2P2NIT2</accession>
<name>A0A2P2NIT2_RHIMU</name>
<proteinExistence type="predicted"/>
<feature type="region of interest" description="Disordered" evidence="1">
    <location>
        <begin position="162"/>
        <end position="181"/>
    </location>
</feature>
<organism evidence="2">
    <name type="scientific">Rhizophora mucronata</name>
    <name type="common">Asiatic mangrove</name>
    <dbReference type="NCBI Taxonomy" id="61149"/>
    <lineage>
        <taxon>Eukaryota</taxon>
        <taxon>Viridiplantae</taxon>
        <taxon>Streptophyta</taxon>
        <taxon>Embryophyta</taxon>
        <taxon>Tracheophyta</taxon>
        <taxon>Spermatophyta</taxon>
        <taxon>Magnoliopsida</taxon>
        <taxon>eudicotyledons</taxon>
        <taxon>Gunneridae</taxon>
        <taxon>Pentapetalae</taxon>
        <taxon>rosids</taxon>
        <taxon>fabids</taxon>
        <taxon>Malpighiales</taxon>
        <taxon>Rhizophoraceae</taxon>
        <taxon>Rhizophora</taxon>
    </lineage>
</organism>
<feature type="compositionally biased region" description="Basic and acidic residues" evidence="1">
    <location>
        <begin position="70"/>
        <end position="85"/>
    </location>
</feature>
<feature type="compositionally biased region" description="Basic residues" evidence="1">
    <location>
        <begin position="259"/>
        <end position="268"/>
    </location>
</feature>
<feature type="region of interest" description="Disordered" evidence="1">
    <location>
        <begin position="218"/>
        <end position="269"/>
    </location>
</feature>
<evidence type="ECO:0000256" key="1">
    <source>
        <dbReference type="SAM" id="MobiDB-lite"/>
    </source>
</evidence>
<dbReference type="AlphaFoldDB" id="A0A2P2NIT2"/>
<dbReference type="PANTHER" id="PTHR35486">
    <property type="entry name" value="EXPRESSED PROTEIN"/>
    <property type="match status" value="1"/>
</dbReference>
<protein>
    <submittedName>
        <fullName evidence="2">Uncharacterized protein</fullName>
    </submittedName>
</protein>
<feature type="compositionally biased region" description="Basic residues" evidence="1">
    <location>
        <begin position="47"/>
        <end position="59"/>
    </location>
</feature>
<feature type="region of interest" description="Disordered" evidence="1">
    <location>
        <begin position="47"/>
        <end position="123"/>
    </location>
</feature>
<evidence type="ECO:0000313" key="2">
    <source>
        <dbReference type="EMBL" id="MBX42320.1"/>
    </source>
</evidence>
<dbReference type="EMBL" id="GGEC01061836">
    <property type="protein sequence ID" value="MBX42320.1"/>
    <property type="molecule type" value="Transcribed_RNA"/>
</dbReference>
<reference evidence="2" key="1">
    <citation type="submission" date="2018-02" db="EMBL/GenBank/DDBJ databases">
        <title>Rhizophora mucronata_Transcriptome.</title>
        <authorList>
            <person name="Meera S.P."/>
            <person name="Sreeshan A."/>
            <person name="Augustine A."/>
        </authorList>
    </citation>
    <scope>NUCLEOTIDE SEQUENCE</scope>
    <source>
        <tissue evidence="2">Leaf</tissue>
    </source>
</reference>
<feature type="compositionally biased region" description="Polar residues" evidence="1">
    <location>
        <begin position="107"/>
        <end position="123"/>
    </location>
</feature>